<dbReference type="PANTHER" id="PTHR43651:SF11">
    <property type="entry name" value="MALTO-OLIGOSYLTREHALOSE TREHALOHYDROLASE"/>
    <property type="match status" value="1"/>
</dbReference>
<feature type="binding site" evidence="16">
    <location>
        <begin position="281"/>
        <end position="286"/>
    </location>
    <ligand>
        <name>substrate</name>
    </ligand>
</feature>
<dbReference type="AlphaFoldDB" id="A0A857J1A7"/>
<dbReference type="InterPro" id="IPR013783">
    <property type="entry name" value="Ig-like_fold"/>
</dbReference>
<dbReference type="KEGG" id="xyk:GT347_04785"/>
<dbReference type="InterPro" id="IPR004193">
    <property type="entry name" value="Glyco_hydro_13_N"/>
</dbReference>
<dbReference type="InterPro" id="IPR044901">
    <property type="entry name" value="Trehalose_TreZ_E-set_sf"/>
</dbReference>
<dbReference type="InterPro" id="IPR012768">
    <property type="entry name" value="Trehalose_TreZ"/>
</dbReference>
<dbReference type="SUPFAM" id="SSF81296">
    <property type="entry name" value="E set domains"/>
    <property type="match status" value="1"/>
</dbReference>
<evidence type="ECO:0000256" key="2">
    <source>
        <dbReference type="ARBA" id="ARBA00005199"/>
    </source>
</evidence>
<evidence type="ECO:0000256" key="12">
    <source>
        <dbReference type="ARBA" id="ARBA00034013"/>
    </source>
</evidence>
<comment type="pathway">
    <text evidence="2 14">Glycan biosynthesis; trehalose biosynthesis.</text>
</comment>
<evidence type="ECO:0000256" key="9">
    <source>
        <dbReference type="ARBA" id="ARBA00023295"/>
    </source>
</evidence>
<dbReference type="CDD" id="cd11325">
    <property type="entry name" value="AmyAc_GTHase"/>
    <property type="match status" value="1"/>
</dbReference>
<dbReference type="InterPro" id="IPR017853">
    <property type="entry name" value="GH"/>
</dbReference>
<feature type="active site" description="Nucleophile" evidence="15">
    <location>
        <position position="283"/>
    </location>
</feature>
<dbReference type="Gene3D" id="2.60.40.10">
    <property type="entry name" value="Immunoglobulins"/>
    <property type="match status" value="1"/>
</dbReference>
<evidence type="ECO:0000313" key="19">
    <source>
        <dbReference type="EMBL" id="QHI97357.1"/>
    </source>
</evidence>
<dbReference type="InterPro" id="IPR006047">
    <property type="entry name" value="GH13_cat_dom"/>
</dbReference>
<evidence type="ECO:0000256" key="6">
    <source>
        <dbReference type="ARBA" id="ARBA00022490"/>
    </source>
</evidence>
<evidence type="ECO:0000256" key="7">
    <source>
        <dbReference type="ARBA" id="ARBA00022801"/>
    </source>
</evidence>
<dbReference type="UniPathway" id="UPA00299"/>
<dbReference type="Proteomes" id="UP000464787">
    <property type="component" value="Chromosome"/>
</dbReference>
<evidence type="ECO:0000256" key="14">
    <source>
        <dbReference type="PIRNR" id="PIRNR006337"/>
    </source>
</evidence>
<dbReference type="PIRSF" id="PIRSF006337">
    <property type="entry name" value="Trehalose_TreZ"/>
    <property type="match status" value="1"/>
</dbReference>
<organism evidence="19 20">
    <name type="scientific">Xylophilus rhododendri</name>
    <dbReference type="NCBI Taxonomy" id="2697032"/>
    <lineage>
        <taxon>Bacteria</taxon>
        <taxon>Pseudomonadati</taxon>
        <taxon>Pseudomonadota</taxon>
        <taxon>Betaproteobacteria</taxon>
        <taxon>Burkholderiales</taxon>
        <taxon>Xylophilus</taxon>
    </lineage>
</organism>
<evidence type="ECO:0000256" key="4">
    <source>
        <dbReference type="ARBA" id="ARBA00012268"/>
    </source>
</evidence>
<comment type="catalytic activity">
    <reaction evidence="12 14">
        <text>hydrolysis of (1-&gt;4)-alpha-D-glucosidic linkage in 4-alpha-D-[(1-&gt;4)-alpha-D-glucanosyl]n trehalose to yield trehalose and (1-&gt;4)-alpha-D-glucan.</text>
        <dbReference type="EC" id="3.2.1.141"/>
    </reaction>
</comment>
<feature type="site" description="Transition state stabilizer" evidence="17">
    <location>
        <position position="411"/>
    </location>
</feature>
<keyword evidence="7 14" id="KW-0378">Hydrolase</keyword>
<gene>
    <name evidence="19" type="primary">treZ</name>
    <name evidence="19" type="ORF">GT347_04785</name>
</gene>
<feature type="domain" description="Glycosyl hydrolase family 13 catalytic" evidence="18">
    <location>
        <begin position="112"/>
        <end position="477"/>
    </location>
</feature>
<proteinExistence type="inferred from homology"/>
<evidence type="ECO:0000256" key="8">
    <source>
        <dbReference type="ARBA" id="ARBA00023277"/>
    </source>
</evidence>
<dbReference type="NCBIfam" id="TIGR02402">
    <property type="entry name" value="trehalose_TreZ"/>
    <property type="match status" value="1"/>
</dbReference>
<sequence>MNEVLAASAPELSESVKASHAWGMLFGAELQPEGGVRFRLWAPQARSAELLLWQGGKPQPHATEKHDKGWYEAIVRQAGAGTRYQWRIDGETDVPDPASRFNPEGPHQPSMVVDPGSFAWDTGWRGRAWAEAVIYEMHIGTFTPEGTYAAAEARLQALADTGITAIELMPLSDFPGRFGWGYDGVLPYAPHAAYGSPDELKHFIQAAHRLGLMVFLDVVYNHFGPDGNYLGLYAPQFFSQVHTNPWGNSLNFDREGSETVRAFFVQNALYWLQEYRFDGLRLDAIHAIVDDSALDVIDELALQVHKAITDRHVHLVLENENNGWQRLPEGGRYDAQWNDDFHHVMYVALTGDKAGYYHDFGEKPVALLARSLTHGFLWQGSKRSAEGARLDLKEAPAQPLGAMVNFLNNHDQSGNRAFGERFDALVPAAAIPLATAMTLLSPAIPMLFAGEEYGAETPFLYFADWEGELRQAVVEGRLRDFGHFAQRADGSTGEPPPPCDASTFEAARLDWEHAFSERGGVRRGFVRQALAARRQYFVPRLDRLILGAHVAHMVDERSFVLRWRYQDAQTIELQARLADTPMAAPAADALPWKPLVDTRTVFQVGEIGDDAWQPWSGRWTFGRETG</sequence>
<evidence type="ECO:0000256" key="5">
    <source>
        <dbReference type="ARBA" id="ARBA00015938"/>
    </source>
</evidence>
<feature type="binding site" evidence="16">
    <location>
        <begin position="339"/>
        <end position="343"/>
    </location>
    <ligand>
        <name>substrate</name>
    </ligand>
</feature>
<dbReference type="GO" id="GO:0005737">
    <property type="term" value="C:cytoplasm"/>
    <property type="evidence" value="ECO:0007669"/>
    <property type="project" value="UniProtKB-SubCell"/>
</dbReference>
<dbReference type="EC" id="3.2.1.141" evidence="4 13"/>
<dbReference type="RefSeq" id="WP_160550875.1">
    <property type="nucleotide sequence ID" value="NZ_CP047650.1"/>
</dbReference>
<keyword evidence="8" id="KW-0119">Carbohydrate metabolism</keyword>
<evidence type="ECO:0000256" key="16">
    <source>
        <dbReference type="PIRSR" id="PIRSR006337-2"/>
    </source>
</evidence>
<keyword evidence="20" id="KW-1185">Reference proteome</keyword>
<evidence type="ECO:0000313" key="20">
    <source>
        <dbReference type="Proteomes" id="UP000464787"/>
    </source>
</evidence>
<dbReference type="SMART" id="SM00642">
    <property type="entry name" value="Aamy"/>
    <property type="match status" value="1"/>
</dbReference>
<evidence type="ECO:0000256" key="11">
    <source>
        <dbReference type="ARBA" id="ARBA00033284"/>
    </source>
</evidence>
<dbReference type="Gene3D" id="3.20.20.80">
    <property type="entry name" value="Glycosidases"/>
    <property type="match status" value="1"/>
</dbReference>
<dbReference type="Pfam" id="PF00128">
    <property type="entry name" value="Alpha-amylase"/>
    <property type="match status" value="1"/>
</dbReference>
<comment type="similarity">
    <text evidence="3 14">Belongs to the glycosyl hydrolase 13 family.</text>
</comment>
<dbReference type="CDD" id="cd02853">
    <property type="entry name" value="E_set_MTHase_like_N"/>
    <property type="match status" value="1"/>
</dbReference>
<comment type="subcellular location">
    <subcellularLocation>
        <location evidence="1 15">Cytoplasm</location>
    </subcellularLocation>
</comment>
<dbReference type="PANTHER" id="PTHR43651">
    <property type="entry name" value="1,4-ALPHA-GLUCAN-BRANCHING ENZYME"/>
    <property type="match status" value="1"/>
</dbReference>
<protein>
    <recommendedName>
        <fullName evidence="5 13">Malto-oligosyltrehalose trehalohydrolase</fullName>
        <shortName evidence="14">MTHase</shortName>
        <ecNumber evidence="4 13">3.2.1.141</ecNumber>
    </recommendedName>
    <alternativeName>
        <fullName evidence="11 14">4-alpha-D-((1-&gt;4)-alpha-D-glucano)trehalose trehalohydrolase</fullName>
    </alternativeName>
    <alternativeName>
        <fullName evidence="10 14">Maltooligosyl trehalose trehalohydrolase</fullName>
    </alternativeName>
</protein>
<dbReference type="EMBL" id="CP047650">
    <property type="protein sequence ID" value="QHI97357.1"/>
    <property type="molecule type" value="Genomic_DNA"/>
</dbReference>
<dbReference type="InterPro" id="IPR014756">
    <property type="entry name" value="Ig_E-set"/>
</dbReference>
<name>A0A857J1A7_9BURK</name>
<dbReference type="Pfam" id="PF02922">
    <property type="entry name" value="CBM_48"/>
    <property type="match status" value="1"/>
</dbReference>
<feature type="active site" description="Proton donor" evidence="15">
    <location>
        <position position="318"/>
    </location>
</feature>
<dbReference type="GO" id="GO:0005992">
    <property type="term" value="P:trehalose biosynthetic process"/>
    <property type="evidence" value="ECO:0007669"/>
    <property type="project" value="UniProtKB-UniRule"/>
</dbReference>
<evidence type="ECO:0000259" key="18">
    <source>
        <dbReference type="SMART" id="SM00642"/>
    </source>
</evidence>
<dbReference type="SUPFAM" id="SSF51445">
    <property type="entry name" value="(Trans)glycosidases"/>
    <property type="match status" value="1"/>
</dbReference>
<evidence type="ECO:0000256" key="13">
    <source>
        <dbReference type="NCBIfam" id="TIGR02402"/>
    </source>
</evidence>
<keyword evidence="9 14" id="KW-0326">Glycosidase</keyword>
<feature type="binding site" evidence="16">
    <location>
        <begin position="410"/>
        <end position="415"/>
    </location>
    <ligand>
        <name>substrate</name>
    </ligand>
</feature>
<evidence type="ECO:0000256" key="17">
    <source>
        <dbReference type="PIRSR" id="PIRSR006337-3"/>
    </source>
</evidence>
<keyword evidence="6" id="KW-0963">Cytoplasm</keyword>
<evidence type="ECO:0000256" key="3">
    <source>
        <dbReference type="ARBA" id="ARBA00008061"/>
    </source>
</evidence>
<dbReference type="GO" id="GO:0033942">
    <property type="term" value="F:4-alpha-D-(1-&gt;4)-alpha-D-glucanotrehalose trehalohydrolase activity"/>
    <property type="evidence" value="ECO:0007669"/>
    <property type="project" value="UniProtKB-EC"/>
</dbReference>
<evidence type="ECO:0000256" key="10">
    <source>
        <dbReference type="ARBA" id="ARBA00032057"/>
    </source>
</evidence>
<reference evidence="19 20" key="1">
    <citation type="submission" date="2020-01" db="EMBL/GenBank/DDBJ databases">
        <title>Genome sequencing of strain KACC 21265.</title>
        <authorList>
            <person name="Heo J."/>
            <person name="Kim S.-J."/>
            <person name="Kim J.-S."/>
            <person name="Hong S.-B."/>
            <person name="Kwon S.-W."/>
        </authorList>
    </citation>
    <scope>NUCLEOTIDE SEQUENCE [LARGE SCALE GENOMIC DNA]</scope>
    <source>
        <strain evidence="19 20">KACC 21265</strain>
    </source>
</reference>
<evidence type="ECO:0000256" key="1">
    <source>
        <dbReference type="ARBA" id="ARBA00004496"/>
    </source>
</evidence>
<evidence type="ECO:0000256" key="15">
    <source>
        <dbReference type="PIRSR" id="PIRSR006337-1"/>
    </source>
</evidence>
<dbReference type="Gene3D" id="1.10.10.760">
    <property type="entry name" value="E-set domains of sugar-utilizing enzymes"/>
    <property type="match status" value="1"/>
</dbReference>
<accession>A0A857J1A7</accession>